<sequence>MPNLNFAEDFTKISVMPNLDFAEDFTNIQNIRNQRF</sequence>
<evidence type="ECO:0000313" key="1">
    <source>
        <dbReference type="EMBL" id="GAG13157.1"/>
    </source>
</evidence>
<organism evidence="1">
    <name type="scientific">marine sediment metagenome</name>
    <dbReference type="NCBI Taxonomy" id="412755"/>
    <lineage>
        <taxon>unclassified sequences</taxon>
        <taxon>metagenomes</taxon>
        <taxon>ecological metagenomes</taxon>
    </lineage>
</organism>
<name>X0VPS5_9ZZZZ</name>
<dbReference type="AlphaFoldDB" id="X0VPS5"/>
<feature type="non-terminal residue" evidence="1">
    <location>
        <position position="36"/>
    </location>
</feature>
<dbReference type="EMBL" id="BARS01022328">
    <property type="protein sequence ID" value="GAG13157.1"/>
    <property type="molecule type" value="Genomic_DNA"/>
</dbReference>
<protein>
    <submittedName>
        <fullName evidence="1">Uncharacterized protein</fullName>
    </submittedName>
</protein>
<reference evidence="1" key="1">
    <citation type="journal article" date="2014" name="Front. Microbiol.">
        <title>High frequency of phylogenetically diverse reductive dehalogenase-homologous genes in deep subseafloor sedimentary metagenomes.</title>
        <authorList>
            <person name="Kawai M."/>
            <person name="Futagami T."/>
            <person name="Toyoda A."/>
            <person name="Takaki Y."/>
            <person name="Nishi S."/>
            <person name="Hori S."/>
            <person name="Arai W."/>
            <person name="Tsubouchi T."/>
            <person name="Morono Y."/>
            <person name="Uchiyama I."/>
            <person name="Ito T."/>
            <person name="Fujiyama A."/>
            <person name="Inagaki F."/>
            <person name="Takami H."/>
        </authorList>
    </citation>
    <scope>NUCLEOTIDE SEQUENCE</scope>
    <source>
        <strain evidence="1">Expedition CK06-06</strain>
    </source>
</reference>
<comment type="caution">
    <text evidence="1">The sequence shown here is derived from an EMBL/GenBank/DDBJ whole genome shotgun (WGS) entry which is preliminary data.</text>
</comment>
<proteinExistence type="predicted"/>
<accession>X0VPS5</accession>
<gene>
    <name evidence="1" type="ORF">S01H1_35714</name>
</gene>